<accession>A0ABU1FYD0</accession>
<dbReference type="EMBL" id="JARWAK010000002">
    <property type="protein sequence ID" value="MDR5865690.1"/>
    <property type="molecule type" value="Genomic_DNA"/>
</dbReference>
<dbReference type="RefSeq" id="WP_309651293.1">
    <property type="nucleotide sequence ID" value="NZ_JARWAK010000002.1"/>
</dbReference>
<comment type="caution">
    <text evidence="1">The sequence shown here is derived from an EMBL/GenBank/DDBJ whole genome shotgun (WGS) entry which is preliminary data.</text>
</comment>
<proteinExistence type="predicted"/>
<dbReference type="Proteomes" id="UP001264519">
    <property type="component" value="Unassembled WGS sequence"/>
</dbReference>
<evidence type="ECO:0000313" key="1">
    <source>
        <dbReference type="EMBL" id="MDR5865690.1"/>
    </source>
</evidence>
<name>A0ABU1FYD0_9GAMM</name>
<keyword evidence="2" id="KW-1185">Reference proteome</keyword>
<protein>
    <submittedName>
        <fullName evidence="1">Uncharacterized protein</fullName>
    </submittedName>
</protein>
<reference evidence="1 2" key="1">
    <citation type="submission" date="2023-04" db="EMBL/GenBank/DDBJ databases">
        <title>A long-awaited taxogenomic arrangement of the family Halomonadaceae.</title>
        <authorList>
            <person name="De La Haba R."/>
            <person name="Chuvochina M."/>
            <person name="Wittouck S."/>
            <person name="Arahal D.R."/>
            <person name="Sanchez-Porro C."/>
            <person name="Hugenholtz P."/>
            <person name="Ventosa A."/>
        </authorList>
    </citation>
    <scope>NUCLEOTIDE SEQUENCE [LARGE SCALE GENOMIC DNA]</scope>
    <source>
        <strain evidence="1 2">DSM 23530</strain>
    </source>
</reference>
<gene>
    <name evidence="1" type="ORF">QC818_02645</name>
</gene>
<evidence type="ECO:0000313" key="2">
    <source>
        <dbReference type="Proteomes" id="UP001264519"/>
    </source>
</evidence>
<sequence>MSKAPKARREIEAAYEHISNMESAETLEEFQKNWEHFLNDISRAWDKTTSYFKHKKEWNKINSKYKSILKNDPLLKYLKIARNIEYHGIKEITEHQPATTTISSTPPKPGFKQPDGSTVIPAQELLKIRLDGPRVKLISLEDRGKTFHPPTTHRGKPIDQNNIIEVAKKAADFYQEVLQAAQTEINTD</sequence>
<organism evidence="1 2">
    <name type="scientific">Halomonas koreensis</name>
    <dbReference type="NCBI Taxonomy" id="245385"/>
    <lineage>
        <taxon>Bacteria</taxon>
        <taxon>Pseudomonadati</taxon>
        <taxon>Pseudomonadota</taxon>
        <taxon>Gammaproteobacteria</taxon>
        <taxon>Oceanospirillales</taxon>
        <taxon>Halomonadaceae</taxon>
        <taxon>Halomonas</taxon>
    </lineage>
</organism>